<feature type="coiled-coil region" evidence="1">
    <location>
        <begin position="177"/>
        <end position="206"/>
    </location>
</feature>
<keyword evidence="3" id="KW-1185">Reference proteome</keyword>
<keyword evidence="1" id="KW-0175">Coiled coil</keyword>
<reference evidence="3" key="1">
    <citation type="journal article" date="2019" name="Curr. Biol.">
        <title>Genome Sequence of Striga asiatica Provides Insight into the Evolution of Plant Parasitism.</title>
        <authorList>
            <person name="Yoshida S."/>
            <person name="Kim S."/>
            <person name="Wafula E.K."/>
            <person name="Tanskanen J."/>
            <person name="Kim Y.M."/>
            <person name="Honaas L."/>
            <person name="Yang Z."/>
            <person name="Spallek T."/>
            <person name="Conn C.E."/>
            <person name="Ichihashi Y."/>
            <person name="Cheong K."/>
            <person name="Cui S."/>
            <person name="Der J.P."/>
            <person name="Gundlach H."/>
            <person name="Jiao Y."/>
            <person name="Hori C."/>
            <person name="Ishida J.K."/>
            <person name="Kasahara H."/>
            <person name="Kiba T."/>
            <person name="Kim M.S."/>
            <person name="Koo N."/>
            <person name="Laohavisit A."/>
            <person name="Lee Y.H."/>
            <person name="Lumba S."/>
            <person name="McCourt P."/>
            <person name="Mortimer J.C."/>
            <person name="Mutuku J.M."/>
            <person name="Nomura T."/>
            <person name="Sasaki-Sekimoto Y."/>
            <person name="Seto Y."/>
            <person name="Wang Y."/>
            <person name="Wakatake T."/>
            <person name="Sakakibara H."/>
            <person name="Demura T."/>
            <person name="Yamaguchi S."/>
            <person name="Yoneyama K."/>
            <person name="Manabe R.I."/>
            <person name="Nelson D.C."/>
            <person name="Schulman A.H."/>
            <person name="Timko M.P."/>
            <person name="dePamphilis C.W."/>
            <person name="Choi D."/>
            <person name="Shirasu K."/>
        </authorList>
    </citation>
    <scope>NUCLEOTIDE SEQUENCE [LARGE SCALE GENOMIC DNA]</scope>
    <source>
        <strain evidence="3">cv. UVA1</strain>
    </source>
</reference>
<keyword evidence="2" id="KW-0346">Stress response</keyword>
<accession>A0A5A7QYZ6</accession>
<dbReference type="Proteomes" id="UP000325081">
    <property type="component" value="Unassembled WGS sequence"/>
</dbReference>
<dbReference type="EMBL" id="BKCP01009181">
    <property type="protein sequence ID" value="GER50286.1"/>
    <property type="molecule type" value="Genomic_DNA"/>
</dbReference>
<protein>
    <submittedName>
        <fullName evidence="2">Heat shock 70 kDa protein</fullName>
    </submittedName>
</protein>
<comment type="caution">
    <text evidence="2">The sequence shown here is derived from an EMBL/GenBank/DDBJ whole genome shotgun (WGS) entry which is preliminary data.</text>
</comment>
<proteinExistence type="predicted"/>
<evidence type="ECO:0000313" key="2">
    <source>
        <dbReference type="EMBL" id="GER50286.1"/>
    </source>
</evidence>
<evidence type="ECO:0000313" key="3">
    <source>
        <dbReference type="Proteomes" id="UP000325081"/>
    </source>
</evidence>
<organism evidence="2 3">
    <name type="scientific">Striga asiatica</name>
    <name type="common">Asiatic witchweed</name>
    <name type="synonym">Buchnera asiatica</name>
    <dbReference type="NCBI Taxonomy" id="4170"/>
    <lineage>
        <taxon>Eukaryota</taxon>
        <taxon>Viridiplantae</taxon>
        <taxon>Streptophyta</taxon>
        <taxon>Embryophyta</taxon>
        <taxon>Tracheophyta</taxon>
        <taxon>Spermatophyta</taxon>
        <taxon>Magnoliopsida</taxon>
        <taxon>eudicotyledons</taxon>
        <taxon>Gunneridae</taxon>
        <taxon>Pentapetalae</taxon>
        <taxon>asterids</taxon>
        <taxon>lamiids</taxon>
        <taxon>Lamiales</taxon>
        <taxon>Orobanchaceae</taxon>
        <taxon>Buchnereae</taxon>
        <taxon>Striga</taxon>
    </lineage>
</organism>
<gene>
    <name evidence="2" type="ORF">STAS_27574</name>
</gene>
<name>A0A5A7QYZ6_STRAF</name>
<sequence>MRDPSVSVPKDTIAMLAATDIADPLLEPHGFPSFTRIVSLLAALAHHPSGIRGDRKWYHSLMLAFPRITAPALLSRSTTPASRGGTDPSSANDPAVVFISSRVAMLSFKSTGTPCNGGRPPLPASLSRSAASAWSSASGLTSITPRSAGFKVVLDEPAGSELFLSERAAYFVDCGFLDREIVAIDFEEKAREEEEEEREYGEKRRRRFASRHGLSFSCYVQLCRSQFTGFFGM</sequence>
<evidence type="ECO:0000256" key="1">
    <source>
        <dbReference type="SAM" id="Coils"/>
    </source>
</evidence>
<dbReference type="AlphaFoldDB" id="A0A5A7QYZ6"/>